<evidence type="ECO:0000313" key="3">
    <source>
        <dbReference type="Proteomes" id="UP000287605"/>
    </source>
</evidence>
<dbReference type="Proteomes" id="UP000287605">
    <property type="component" value="Unassembled WGS sequence"/>
</dbReference>
<evidence type="ECO:0000256" key="1">
    <source>
        <dbReference type="SAM" id="Phobius"/>
    </source>
</evidence>
<keyword evidence="1" id="KW-0472">Membrane</keyword>
<sequence length="62" mass="7172">MSIFLWNLTGDVQEIYNISIIYFIITIIGGSFCFSKSKGKYLEEIQVNKIIKMLLQYMVASN</sequence>
<accession>A0A430ALZ0</accession>
<gene>
    <name evidence="2" type="ORF">CBF29_12390</name>
</gene>
<organism evidence="2 3">
    <name type="scientific">Vagococcus elongatus</name>
    <dbReference type="NCBI Taxonomy" id="180344"/>
    <lineage>
        <taxon>Bacteria</taxon>
        <taxon>Bacillati</taxon>
        <taxon>Bacillota</taxon>
        <taxon>Bacilli</taxon>
        <taxon>Lactobacillales</taxon>
        <taxon>Enterococcaceae</taxon>
        <taxon>Vagococcus</taxon>
    </lineage>
</organism>
<protein>
    <submittedName>
        <fullName evidence="2">Uncharacterized protein</fullName>
    </submittedName>
</protein>
<keyword evidence="1" id="KW-0812">Transmembrane</keyword>
<keyword evidence="3" id="KW-1185">Reference proteome</keyword>
<name>A0A430ALZ0_9ENTE</name>
<dbReference type="AlphaFoldDB" id="A0A430ALZ0"/>
<reference evidence="2 3" key="1">
    <citation type="submission" date="2017-05" db="EMBL/GenBank/DDBJ databases">
        <title>Vagococcus spp. assemblies.</title>
        <authorList>
            <person name="Gulvik C.A."/>
        </authorList>
    </citation>
    <scope>NUCLEOTIDE SEQUENCE [LARGE SCALE GENOMIC DNA]</scope>
    <source>
        <strain evidence="2 3">CCUG 51432</strain>
    </source>
</reference>
<evidence type="ECO:0000313" key="2">
    <source>
        <dbReference type="EMBL" id="RSU09086.1"/>
    </source>
</evidence>
<dbReference type="RefSeq" id="WP_126810042.1">
    <property type="nucleotide sequence ID" value="NZ_NGKA01000026.1"/>
</dbReference>
<dbReference type="EMBL" id="NGKA01000026">
    <property type="protein sequence ID" value="RSU09086.1"/>
    <property type="molecule type" value="Genomic_DNA"/>
</dbReference>
<feature type="transmembrane region" description="Helical" evidence="1">
    <location>
        <begin position="15"/>
        <end position="34"/>
    </location>
</feature>
<comment type="caution">
    <text evidence="2">The sequence shown here is derived from an EMBL/GenBank/DDBJ whole genome shotgun (WGS) entry which is preliminary data.</text>
</comment>
<keyword evidence="1" id="KW-1133">Transmembrane helix</keyword>
<proteinExistence type="predicted"/>